<proteinExistence type="predicted"/>
<evidence type="ECO:0008006" key="5">
    <source>
        <dbReference type="Google" id="ProtNLM"/>
    </source>
</evidence>
<keyword evidence="1" id="KW-0175">Coiled coil</keyword>
<evidence type="ECO:0000313" key="3">
    <source>
        <dbReference type="EMBL" id="CAD5107221.1"/>
    </source>
</evidence>
<feature type="transmembrane region" description="Helical" evidence="2">
    <location>
        <begin position="12"/>
        <end position="28"/>
    </location>
</feature>
<sequence length="207" mass="22663">MKNVIGWFVEHWYLVAVALIAATLWTHGRSMYELGESTAQAKGDKALVALREEHQKLRADAAEQNLVLYRQQVERANQAEQLFLNAQDEIYQLRQQLTQERIAHVSTQYRPAPGAAPVPAPRFVVTCGWLRDFNAALGARVPAPAACRTASGAEKAAWPAPGADAELLESGVSAADILAHARDYGSWALSNLAQLNALLDLHTTRTP</sequence>
<name>A0A7U7ELU1_9GAMM</name>
<keyword evidence="2" id="KW-0472">Membrane</keyword>
<keyword evidence="2" id="KW-1133">Transmembrane helix</keyword>
<keyword evidence="4" id="KW-1185">Reference proteome</keyword>
<evidence type="ECO:0000256" key="1">
    <source>
        <dbReference type="SAM" id="Coils"/>
    </source>
</evidence>
<feature type="coiled-coil region" evidence="1">
    <location>
        <begin position="47"/>
        <end position="96"/>
    </location>
</feature>
<gene>
    <name evidence="3" type="ORF">PSEWESI4_01492</name>
</gene>
<evidence type="ECO:0000256" key="2">
    <source>
        <dbReference type="SAM" id="Phobius"/>
    </source>
</evidence>
<dbReference type="RefSeq" id="WP_187670572.1">
    <property type="nucleotide sequence ID" value="NZ_CAJFCI010000031.1"/>
</dbReference>
<dbReference type="Proteomes" id="UP000583387">
    <property type="component" value="Unassembled WGS sequence"/>
</dbReference>
<organism evidence="3 4">
    <name type="scientific">Zestomonas carbonaria</name>
    <dbReference type="NCBI Taxonomy" id="2762745"/>
    <lineage>
        <taxon>Bacteria</taxon>
        <taxon>Pseudomonadati</taxon>
        <taxon>Pseudomonadota</taxon>
        <taxon>Gammaproteobacteria</taxon>
        <taxon>Pseudomonadales</taxon>
        <taxon>Pseudomonadaceae</taxon>
        <taxon>Zestomonas</taxon>
    </lineage>
</organism>
<dbReference type="AlphaFoldDB" id="A0A7U7ELU1"/>
<reference evidence="3 4" key="1">
    <citation type="submission" date="2020-08" db="EMBL/GenBank/DDBJ databases">
        <authorList>
            <person name="Criscuolo A."/>
        </authorList>
    </citation>
    <scope>NUCLEOTIDE SEQUENCE [LARGE SCALE GENOMIC DNA]</scope>
    <source>
        <strain evidence="3">CIP111764</strain>
    </source>
</reference>
<protein>
    <recommendedName>
        <fullName evidence="5">Lysis protein</fullName>
    </recommendedName>
</protein>
<comment type="caution">
    <text evidence="3">The sequence shown here is derived from an EMBL/GenBank/DDBJ whole genome shotgun (WGS) entry which is preliminary data.</text>
</comment>
<accession>A0A7U7ELU1</accession>
<keyword evidence="2" id="KW-0812">Transmembrane</keyword>
<evidence type="ECO:0000313" key="4">
    <source>
        <dbReference type="Proteomes" id="UP000583387"/>
    </source>
</evidence>
<dbReference type="EMBL" id="CAJFCI010000031">
    <property type="protein sequence ID" value="CAD5107221.1"/>
    <property type="molecule type" value="Genomic_DNA"/>
</dbReference>